<keyword evidence="3" id="KW-1185">Reference proteome</keyword>
<accession>A0A2P1PP23</accession>
<dbReference type="PANTHER" id="PTHR46230:SF7">
    <property type="entry name" value="BOLA-LIKE PROTEIN 1"/>
    <property type="match status" value="1"/>
</dbReference>
<sequence>MNDERLAAMRERLESALAPEFLDIIDDSHKHVGHAGARDGRGHFTVRIRAKALAGQAMLAQHRAIYAALGTMMETDIHALAIKVLGPEA</sequence>
<dbReference type="OrthoDB" id="9801469at2"/>
<dbReference type="Gene3D" id="3.30.300.90">
    <property type="entry name" value="BolA-like"/>
    <property type="match status" value="1"/>
</dbReference>
<dbReference type="PANTHER" id="PTHR46230">
    <property type="match status" value="1"/>
</dbReference>
<dbReference type="InterPro" id="IPR036065">
    <property type="entry name" value="BolA-like_sf"/>
</dbReference>
<dbReference type="EMBL" id="CP027860">
    <property type="protein sequence ID" value="AVP96594.1"/>
    <property type="molecule type" value="Genomic_DNA"/>
</dbReference>
<protein>
    <submittedName>
        <fullName evidence="2">BolA family transcriptional regulator</fullName>
    </submittedName>
</protein>
<dbReference type="AlphaFoldDB" id="A0A2P1PP23"/>
<dbReference type="PIRSF" id="PIRSF003113">
    <property type="entry name" value="BolA"/>
    <property type="match status" value="1"/>
</dbReference>
<dbReference type="KEGG" id="xba:C7S18_04975"/>
<name>A0A2P1PP23_9GAMM</name>
<dbReference type="GO" id="GO:0016226">
    <property type="term" value="P:iron-sulfur cluster assembly"/>
    <property type="evidence" value="ECO:0007669"/>
    <property type="project" value="TreeGrafter"/>
</dbReference>
<evidence type="ECO:0000313" key="3">
    <source>
        <dbReference type="Proteomes" id="UP000241074"/>
    </source>
</evidence>
<dbReference type="RefSeq" id="WP_106890522.1">
    <property type="nucleotide sequence ID" value="NZ_CP027860.1"/>
</dbReference>
<reference evidence="2 3" key="2">
    <citation type="submission" date="2018-03" db="EMBL/GenBank/DDBJ databases">
        <authorList>
            <person name="Keele B.F."/>
        </authorList>
    </citation>
    <scope>NUCLEOTIDE SEQUENCE [LARGE SCALE GENOMIC DNA]</scope>
    <source>
        <strain evidence="2 3">D13</strain>
    </source>
</reference>
<dbReference type="Proteomes" id="UP000241074">
    <property type="component" value="Chromosome"/>
</dbReference>
<organism evidence="2 3">
    <name type="scientific">Ahniella affigens</name>
    <dbReference type="NCBI Taxonomy" id="2021234"/>
    <lineage>
        <taxon>Bacteria</taxon>
        <taxon>Pseudomonadati</taxon>
        <taxon>Pseudomonadota</taxon>
        <taxon>Gammaproteobacteria</taxon>
        <taxon>Lysobacterales</taxon>
        <taxon>Rhodanobacteraceae</taxon>
        <taxon>Ahniella</taxon>
    </lineage>
</organism>
<dbReference type="InterPro" id="IPR002634">
    <property type="entry name" value="BolA"/>
</dbReference>
<evidence type="ECO:0000313" key="2">
    <source>
        <dbReference type="EMBL" id="AVP96594.1"/>
    </source>
</evidence>
<dbReference type="Pfam" id="PF01722">
    <property type="entry name" value="BolA"/>
    <property type="match status" value="1"/>
</dbReference>
<gene>
    <name evidence="2" type="ORF">C7S18_04975</name>
</gene>
<dbReference type="SUPFAM" id="SSF82657">
    <property type="entry name" value="BolA-like"/>
    <property type="match status" value="1"/>
</dbReference>
<evidence type="ECO:0000256" key="1">
    <source>
        <dbReference type="RuleBase" id="RU003860"/>
    </source>
</evidence>
<reference evidence="2 3" key="1">
    <citation type="submission" date="2018-03" db="EMBL/GenBank/DDBJ databases">
        <title>Ahniella affigens gen. nov., sp. nov., a gammaproteobacterium isolated from sandy soil near a stream.</title>
        <authorList>
            <person name="Ko Y."/>
            <person name="Kim J.-H."/>
        </authorList>
    </citation>
    <scope>NUCLEOTIDE SEQUENCE [LARGE SCALE GENOMIC DNA]</scope>
    <source>
        <strain evidence="2 3">D13</strain>
    </source>
</reference>
<proteinExistence type="inferred from homology"/>
<comment type="similarity">
    <text evidence="1">Belongs to the BolA/IbaG family.</text>
</comment>